<dbReference type="Proteomes" id="UP001162483">
    <property type="component" value="Unassembled WGS sequence"/>
</dbReference>
<evidence type="ECO:0000256" key="3">
    <source>
        <dbReference type="ARBA" id="ARBA00022691"/>
    </source>
</evidence>
<sequence>MMMYYSSTTYKCWQFLPQALREGKSQYERAFGVSSKDLFEAIYRSEEEMLTFMHHMDSIWKLYGMDVIHAFDLSEFHTVCDVGGCSGAFAKMFLSTYQGSTVTIMDLPRVVQTAKKQFITDSDPRISFLEGDFFNDPIPEADLFILAKIIHDWAEEKCLQLLKKIYLSCRPGGAVLLIEVLLNEDRSGPSISQLLSLNMLLQTEGKERTPSEYSKLLTDSGFRDIQFRTTGKTYDAILGRK</sequence>
<dbReference type="PROSITE" id="PS51683">
    <property type="entry name" value="SAM_OMT_II"/>
    <property type="match status" value="1"/>
</dbReference>
<evidence type="ECO:0000313" key="11">
    <source>
        <dbReference type="EMBL" id="CAI9568051.1"/>
    </source>
</evidence>
<accession>A0ABN9DA04</accession>
<evidence type="ECO:0000256" key="9">
    <source>
        <dbReference type="ARBA" id="ARBA00043260"/>
    </source>
</evidence>
<comment type="pathway">
    <text evidence="5">Aromatic compound metabolism; melatonin biosynthesis; melatonin from serotonin: step 1/2.</text>
</comment>
<proteinExistence type="predicted"/>
<evidence type="ECO:0000256" key="5">
    <source>
        <dbReference type="ARBA" id="ARBA00037926"/>
    </source>
</evidence>
<dbReference type="Gene3D" id="3.40.50.150">
    <property type="entry name" value="Vaccinia Virus protein VP39"/>
    <property type="match status" value="1"/>
</dbReference>
<dbReference type="SUPFAM" id="SSF53335">
    <property type="entry name" value="S-adenosyl-L-methionine-dependent methyltransferases"/>
    <property type="match status" value="1"/>
</dbReference>
<keyword evidence="3" id="KW-0949">S-adenosyl-L-methionine</keyword>
<keyword evidence="2" id="KW-0808">Transferase</keyword>
<dbReference type="InterPro" id="IPR029063">
    <property type="entry name" value="SAM-dependent_MTases_sf"/>
</dbReference>
<evidence type="ECO:0000256" key="8">
    <source>
        <dbReference type="ARBA" id="ARBA00043054"/>
    </source>
</evidence>
<dbReference type="InterPro" id="IPR001077">
    <property type="entry name" value="COMT_C"/>
</dbReference>
<reference evidence="11" key="1">
    <citation type="submission" date="2023-05" db="EMBL/GenBank/DDBJ databases">
        <authorList>
            <person name="Stuckert A."/>
        </authorList>
    </citation>
    <scope>NUCLEOTIDE SEQUENCE</scope>
</reference>
<keyword evidence="1" id="KW-0489">Methyltransferase</keyword>
<dbReference type="InterPro" id="IPR016461">
    <property type="entry name" value="COMT-like"/>
</dbReference>
<dbReference type="PANTHER" id="PTHR43712:SF2">
    <property type="entry name" value="O-METHYLTRANSFERASE CICE"/>
    <property type="match status" value="1"/>
</dbReference>
<comment type="caution">
    <text evidence="11">The sequence shown here is derived from an EMBL/GenBank/DDBJ whole genome shotgun (WGS) entry which is preliminary data.</text>
</comment>
<dbReference type="EC" id="2.1.1.4" evidence="6"/>
<evidence type="ECO:0000256" key="4">
    <source>
        <dbReference type="ARBA" id="ARBA00037645"/>
    </source>
</evidence>
<evidence type="ECO:0000256" key="1">
    <source>
        <dbReference type="ARBA" id="ARBA00022603"/>
    </source>
</evidence>
<evidence type="ECO:0000259" key="10">
    <source>
        <dbReference type="Pfam" id="PF00891"/>
    </source>
</evidence>
<gene>
    <name evidence="11" type="ORF">SPARVUS_LOCUS6639542</name>
</gene>
<organism evidence="11 12">
    <name type="scientific">Staurois parvus</name>
    <dbReference type="NCBI Taxonomy" id="386267"/>
    <lineage>
        <taxon>Eukaryota</taxon>
        <taxon>Metazoa</taxon>
        <taxon>Chordata</taxon>
        <taxon>Craniata</taxon>
        <taxon>Vertebrata</taxon>
        <taxon>Euteleostomi</taxon>
        <taxon>Amphibia</taxon>
        <taxon>Batrachia</taxon>
        <taxon>Anura</taxon>
        <taxon>Neobatrachia</taxon>
        <taxon>Ranoidea</taxon>
        <taxon>Ranidae</taxon>
        <taxon>Staurois</taxon>
    </lineage>
</organism>
<keyword evidence="9" id="KW-0471">Melatonin biosynthesis</keyword>
<comment type="function">
    <text evidence="4">Catalyzes the transfer of a methyl group onto N-acetylserotonin, producing melatonin (N-acetyl-5-methoxytryptamine).</text>
</comment>
<evidence type="ECO:0000313" key="12">
    <source>
        <dbReference type="Proteomes" id="UP001162483"/>
    </source>
</evidence>
<feature type="domain" description="O-methyltransferase C-terminal" evidence="10">
    <location>
        <begin position="13"/>
        <end position="223"/>
    </location>
</feature>
<protein>
    <recommendedName>
        <fullName evidence="7">Acetylserotonin O-methyltransferase</fullName>
        <ecNumber evidence="6">2.1.1.4</ecNumber>
    </recommendedName>
    <alternativeName>
        <fullName evidence="8">Hydroxyindole O-methyltransferase</fullName>
    </alternativeName>
</protein>
<dbReference type="PANTHER" id="PTHR43712">
    <property type="entry name" value="PUTATIVE (AFU_ORTHOLOGUE AFUA_4G14580)-RELATED"/>
    <property type="match status" value="1"/>
</dbReference>
<dbReference type="EMBL" id="CATNWA010014143">
    <property type="protein sequence ID" value="CAI9568051.1"/>
    <property type="molecule type" value="Genomic_DNA"/>
</dbReference>
<keyword evidence="12" id="KW-1185">Reference proteome</keyword>
<evidence type="ECO:0000256" key="7">
    <source>
        <dbReference type="ARBA" id="ARBA00040730"/>
    </source>
</evidence>
<evidence type="ECO:0000256" key="6">
    <source>
        <dbReference type="ARBA" id="ARBA00039116"/>
    </source>
</evidence>
<name>A0ABN9DA04_9NEOB</name>
<evidence type="ECO:0000256" key="2">
    <source>
        <dbReference type="ARBA" id="ARBA00022679"/>
    </source>
</evidence>
<dbReference type="Pfam" id="PF00891">
    <property type="entry name" value="Methyltransf_2"/>
    <property type="match status" value="1"/>
</dbReference>